<dbReference type="InterPro" id="IPR011008">
    <property type="entry name" value="Dimeric_a/b-barrel"/>
</dbReference>
<dbReference type="RefSeq" id="WP_344235756.1">
    <property type="nucleotide sequence ID" value="NZ_BAAAHH010000001.1"/>
</dbReference>
<name>A0ABN1Q330_9ACTN</name>
<accession>A0ABN1Q330</accession>
<proteinExistence type="predicted"/>
<evidence type="ECO:0008006" key="3">
    <source>
        <dbReference type="Google" id="ProtNLM"/>
    </source>
</evidence>
<comment type="caution">
    <text evidence="1">The sequence shown here is derived from an EMBL/GenBank/DDBJ whole genome shotgun (WGS) entry which is preliminary data.</text>
</comment>
<evidence type="ECO:0000313" key="2">
    <source>
        <dbReference type="Proteomes" id="UP001500665"/>
    </source>
</evidence>
<dbReference type="SUPFAM" id="SSF54909">
    <property type="entry name" value="Dimeric alpha+beta barrel"/>
    <property type="match status" value="1"/>
</dbReference>
<organism evidence="1 2">
    <name type="scientific">Actinocorallia libanotica</name>
    <dbReference type="NCBI Taxonomy" id="46162"/>
    <lineage>
        <taxon>Bacteria</taxon>
        <taxon>Bacillati</taxon>
        <taxon>Actinomycetota</taxon>
        <taxon>Actinomycetes</taxon>
        <taxon>Streptosporangiales</taxon>
        <taxon>Thermomonosporaceae</taxon>
        <taxon>Actinocorallia</taxon>
    </lineage>
</organism>
<dbReference type="EMBL" id="BAAAHH010000001">
    <property type="protein sequence ID" value="GAA0936714.1"/>
    <property type="molecule type" value="Genomic_DNA"/>
</dbReference>
<sequence>MERGIFYVASHPASPEREAEFNTWYEKVHMPEVCALPGFVSARRYAPLKAGDPYVALYEIEGADLDAVVNGMFEFAAGGGFTLSDSVRANPAPEMRTLRFSASHGE</sequence>
<evidence type="ECO:0000313" key="1">
    <source>
        <dbReference type="EMBL" id="GAA0936714.1"/>
    </source>
</evidence>
<reference evidence="1 2" key="1">
    <citation type="journal article" date="2019" name="Int. J. Syst. Evol. Microbiol.">
        <title>The Global Catalogue of Microorganisms (GCM) 10K type strain sequencing project: providing services to taxonomists for standard genome sequencing and annotation.</title>
        <authorList>
            <consortium name="The Broad Institute Genomics Platform"/>
            <consortium name="The Broad Institute Genome Sequencing Center for Infectious Disease"/>
            <person name="Wu L."/>
            <person name="Ma J."/>
        </authorList>
    </citation>
    <scope>NUCLEOTIDE SEQUENCE [LARGE SCALE GENOMIC DNA]</scope>
    <source>
        <strain evidence="1 2">JCM 10696</strain>
    </source>
</reference>
<keyword evidence="2" id="KW-1185">Reference proteome</keyword>
<dbReference type="Proteomes" id="UP001500665">
    <property type="component" value="Unassembled WGS sequence"/>
</dbReference>
<gene>
    <name evidence="1" type="ORF">GCM10009550_02710</name>
</gene>
<protein>
    <recommendedName>
        <fullName evidence="3">EthD domain-containing protein</fullName>
    </recommendedName>
</protein>